<comment type="catalytic activity">
    <reaction evidence="1">
        <text>beta-D-ribopyranose = beta-D-ribofuranose</text>
        <dbReference type="Rhea" id="RHEA:25432"/>
        <dbReference type="ChEBI" id="CHEBI:27476"/>
        <dbReference type="ChEBI" id="CHEBI:47002"/>
        <dbReference type="EC" id="5.4.99.62"/>
    </reaction>
</comment>
<evidence type="ECO:0000256" key="2">
    <source>
        <dbReference type="ARBA" id="ARBA00023235"/>
    </source>
</evidence>
<dbReference type="PANTHER" id="PTHR31690:SF4">
    <property type="entry name" value="FUCOSE MUTAROTASE"/>
    <property type="match status" value="1"/>
</dbReference>
<reference evidence="4 5" key="1">
    <citation type="submission" date="2018-09" db="EMBL/GenBank/DDBJ databases">
        <title>Gemmobacter lutimaris sp. nov., a marine bacterium isolated from tidal flat.</title>
        <authorList>
            <person name="Lee D.W."/>
            <person name="Yoo Y."/>
            <person name="Kim J.-J."/>
            <person name="Kim B.S."/>
        </authorList>
    </citation>
    <scope>NUCLEOTIDE SEQUENCE [LARGE SCALE GENOMIC DNA]</scope>
    <source>
        <strain evidence="4 5">YJ-T1-11</strain>
    </source>
</reference>
<dbReference type="EMBL" id="QXXQ01000004">
    <property type="protein sequence ID" value="RID92002.1"/>
    <property type="molecule type" value="Genomic_DNA"/>
</dbReference>
<keyword evidence="5" id="KW-1185">Reference proteome</keyword>
<dbReference type="RefSeq" id="WP_119134415.1">
    <property type="nucleotide sequence ID" value="NZ_QXXQ01000004.1"/>
</dbReference>
<gene>
    <name evidence="4" type="ORF">D2N39_08780</name>
</gene>
<dbReference type="GO" id="GO:0062193">
    <property type="term" value="F:D-ribose pyranase activity"/>
    <property type="evidence" value="ECO:0007669"/>
    <property type="project" value="UniProtKB-EC"/>
</dbReference>
<name>A0A398BNJ2_9RHOB</name>
<dbReference type="InterPro" id="IPR023750">
    <property type="entry name" value="RbsD-like_sf"/>
</dbReference>
<dbReference type="SUPFAM" id="SSF102546">
    <property type="entry name" value="RbsD-like"/>
    <property type="match status" value="1"/>
</dbReference>
<evidence type="ECO:0000313" key="4">
    <source>
        <dbReference type="EMBL" id="RID92002.1"/>
    </source>
</evidence>
<dbReference type="Gene3D" id="3.40.1650.10">
    <property type="entry name" value="RbsD-like domain"/>
    <property type="match status" value="1"/>
</dbReference>
<organism evidence="4 5">
    <name type="scientific">Gemmobacter lutimaris</name>
    <dbReference type="NCBI Taxonomy" id="2306023"/>
    <lineage>
        <taxon>Bacteria</taxon>
        <taxon>Pseudomonadati</taxon>
        <taxon>Pseudomonadota</taxon>
        <taxon>Alphaproteobacteria</taxon>
        <taxon>Rhodobacterales</taxon>
        <taxon>Paracoccaceae</taxon>
        <taxon>Gemmobacter</taxon>
    </lineage>
</organism>
<evidence type="ECO:0000256" key="3">
    <source>
        <dbReference type="ARBA" id="ARBA00036324"/>
    </source>
</evidence>
<dbReference type="AlphaFoldDB" id="A0A398BNJ2"/>
<accession>A0A398BNJ2</accession>
<comment type="caution">
    <text evidence="4">The sequence shown here is derived from an EMBL/GenBank/DDBJ whole genome shotgun (WGS) entry which is preliminary data.</text>
</comment>
<dbReference type="InterPro" id="IPR050443">
    <property type="entry name" value="RbsD/FucU_mutarotase"/>
</dbReference>
<dbReference type="Pfam" id="PF05025">
    <property type="entry name" value="RbsD_FucU"/>
    <property type="match status" value="1"/>
</dbReference>
<evidence type="ECO:0000313" key="5">
    <source>
        <dbReference type="Proteomes" id="UP000266649"/>
    </source>
</evidence>
<comment type="catalytic activity">
    <reaction evidence="3">
        <text>alpha-L-fucose = beta-L-fucose</text>
        <dbReference type="Rhea" id="RHEA:25580"/>
        <dbReference type="ChEBI" id="CHEBI:42548"/>
        <dbReference type="ChEBI" id="CHEBI:42589"/>
        <dbReference type="EC" id="5.1.3.29"/>
    </reaction>
</comment>
<evidence type="ECO:0000256" key="1">
    <source>
        <dbReference type="ARBA" id="ARBA00000223"/>
    </source>
</evidence>
<proteinExistence type="predicted"/>
<dbReference type="InterPro" id="IPR007721">
    <property type="entry name" value="RbsD_FucU"/>
</dbReference>
<dbReference type="Proteomes" id="UP000266649">
    <property type="component" value="Unassembled WGS sequence"/>
</dbReference>
<protein>
    <submittedName>
        <fullName evidence="4">Transporter</fullName>
    </submittedName>
</protein>
<sequence length="157" mass="16299">MLIGLPALLGPEMLSALRAMGHGDEIALVDANYPAQSHAQRLIRADGHGMIDVLSAILAVLPLDRDVPAPILRAALNNDPVQAGEIHHRIDAACAALAPGHAVQPLAGAALYPRIRGAYAIIATGEPELYGNVILRKGVIGPQTRPAAHQGQSGGDQ</sequence>
<dbReference type="GO" id="GO:0042806">
    <property type="term" value="F:fucose binding"/>
    <property type="evidence" value="ECO:0007669"/>
    <property type="project" value="TreeGrafter"/>
</dbReference>
<dbReference type="PANTHER" id="PTHR31690">
    <property type="entry name" value="FUCOSE MUTAROTASE"/>
    <property type="match status" value="1"/>
</dbReference>
<dbReference type="GO" id="GO:0036373">
    <property type="term" value="F:L-fucose mutarotase activity"/>
    <property type="evidence" value="ECO:0007669"/>
    <property type="project" value="UniProtKB-EC"/>
</dbReference>
<keyword evidence="2" id="KW-0413">Isomerase</keyword>
<dbReference type="GO" id="GO:0006004">
    <property type="term" value="P:fucose metabolic process"/>
    <property type="evidence" value="ECO:0007669"/>
    <property type="project" value="TreeGrafter"/>
</dbReference>
<dbReference type="OrthoDB" id="7947972at2"/>